<evidence type="ECO:0000256" key="2">
    <source>
        <dbReference type="ARBA" id="ARBA00022729"/>
    </source>
</evidence>
<protein>
    <recommendedName>
        <fullName evidence="7">Antifreeze protein</fullName>
    </recommendedName>
</protein>
<feature type="chain" id="PRO_5041960393" description="Antifreeze protein" evidence="4">
    <location>
        <begin position="23"/>
        <end position="391"/>
    </location>
</feature>
<comment type="similarity">
    <text evidence="1">Belongs to the ice-binding protein family.</text>
</comment>
<comment type="caution">
    <text evidence="5">The sequence shown here is derived from an EMBL/GenBank/DDBJ whole genome shotgun (WGS) entry which is preliminary data.</text>
</comment>
<keyword evidence="6" id="KW-1185">Reference proteome</keyword>
<dbReference type="Proteomes" id="UP001215280">
    <property type="component" value="Unassembled WGS sequence"/>
</dbReference>
<organism evidence="5 6">
    <name type="scientific">Mycena maculata</name>
    <dbReference type="NCBI Taxonomy" id="230809"/>
    <lineage>
        <taxon>Eukaryota</taxon>
        <taxon>Fungi</taxon>
        <taxon>Dikarya</taxon>
        <taxon>Basidiomycota</taxon>
        <taxon>Agaricomycotina</taxon>
        <taxon>Agaricomycetes</taxon>
        <taxon>Agaricomycetidae</taxon>
        <taxon>Agaricales</taxon>
        <taxon>Marasmiineae</taxon>
        <taxon>Mycenaceae</taxon>
        <taxon>Mycena</taxon>
    </lineage>
</organism>
<gene>
    <name evidence="5" type="ORF">DFH07DRAFT_765943</name>
</gene>
<feature type="signal peptide" evidence="4">
    <location>
        <begin position="1"/>
        <end position="22"/>
    </location>
</feature>
<sequence>MPSILPNVLVLVLLATIGCTSAAGPASVLLGTAANFAILAESGVSSVPSSEVDGDVGVSPITITAVTGFSLVEDSSGQFWTSTQVNGRVMGATDAVPTPALLTTAVLDMQTAYTDAMSRPLPDFVEFEAGLIGGSILVPGLYKWTTGVTISTGITISGGPADTWIFQISETLVQAADVQITLIGGALSQNIIWVVAGAVSVGANAVFEGNILAATNVVLVTNAIDNGCIYAQTAVTLQKATVSCSGGTVVPPPTSSPVSSTVPPTSSSAPTSTAATTTSSAQCTPTAPPSFTVEFTNLNASIQADDYLSYILTDTVQECIDFCAFCTTCPNGCAFVNPYFDNNAKNTTMLTCAYYAGCHNASDATNFGGQSEPDGSLDTISNSSGYCLVAC</sequence>
<evidence type="ECO:0000313" key="6">
    <source>
        <dbReference type="Proteomes" id="UP001215280"/>
    </source>
</evidence>
<evidence type="ECO:0000256" key="4">
    <source>
        <dbReference type="SAM" id="SignalP"/>
    </source>
</evidence>
<feature type="region of interest" description="Disordered" evidence="3">
    <location>
        <begin position="249"/>
        <end position="285"/>
    </location>
</feature>
<dbReference type="EMBL" id="JARJLG010000008">
    <property type="protein sequence ID" value="KAJ7778731.1"/>
    <property type="molecule type" value="Genomic_DNA"/>
</dbReference>
<dbReference type="Pfam" id="PF11999">
    <property type="entry name" value="Ice_binding"/>
    <property type="match status" value="1"/>
</dbReference>
<feature type="compositionally biased region" description="Low complexity" evidence="3">
    <location>
        <begin position="256"/>
        <end position="285"/>
    </location>
</feature>
<proteinExistence type="inferred from homology"/>
<dbReference type="AlphaFoldDB" id="A0AAD7NX18"/>
<evidence type="ECO:0000313" key="5">
    <source>
        <dbReference type="EMBL" id="KAJ7778731.1"/>
    </source>
</evidence>
<keyword evidence="2 4" id="KW-0732">Signal</keyword>
<evidence type="ECO:0000256" key="1">
    <source>
        <dbReference type="ARBA" id="ARBA00005445"/>
    </source>
</evidence>
<reference evidence="5" key="1">
    <citation type="submission" date="2023-03" db="EMBL/GenBank/DDBJ databases">
        <title>Massive genome expansion in bonnet fungi (Mycena s.s.) driven by repeated elements and novel gene families across ecological guilds.</title>
        <authorList>
            <consortium name="Lawrence Berkeley National Laboratory"/>
            <person name="Harder C.B."/>
            <person name="Miyauchi S."/>
            <person name="Viragh M."/>
            <person name="Kuo A."/>
            <person name="Thoen E."/>
            <person name="Andreopoulos B."/>
            <person name="Lu D."/>
            <person name="Skrede I."/>
            <person name="Drula E."/>
            <person name="Henrissat B."/>
            <person name="Morin E."/>
            <person name="Kohler A."/>
            <person name="Barry K."/>
            <person name="LaButti K."/>
            <person name="Morin E."/>
            <person name="Salamov A."/>
            <person name="Lipzen A."/>
            <person name="Mereny Z."/>
            <person name="Hegedus B."/>
            <person name="Baldrian P."/>
            <person name="Stursova M."/>
            <person name="Weitz H."/>
            <person name="Taylor A."/>
            <person name="Grigoriev I.V."/>
            <person name="Nagy L.G."/>
            <person name="Martin F."/>
            <person name="Kauserud H."/>
        </authorList>
    </citation>
    <scope>NUCLEOTIDE SEQUENCE</scope>
    <source>
        <strain evidence="5">CBHHK188m</strain>
    </source>
</reference>
<evidence type="ECO:0000256" key="3">
    <source>
        <dbReference type="SAM" id="MobiDB-lite"/>
    </source>
</evidence>
<dbReference type="InterPro" id="IPR021884">
    <property type="entry name" value="Ice-bd_prot"/>
</dbReference>
<name>A0AAD7NX18_9AGAR</name>
<accession>A0AAD7NX18</accession>
<evidence type="ECO:0008006" key="7">
    <source>
        <dbReference type="Google" id="ProtNLM"/>
    </source>
</evidence>